<evidence type="ECO:0000313" key="2">
    <source>
        <dbReference type="EMBL" id="SDG14358.1"/>
    </source>
</evidence>
<reference evidence="2 3" key="1">
    <citation type="submission" date="2016-10" db="EMBL/GenBank/DDBJ databases">
        <authorList>
            <person name="de Groot N.N."/>
        </authorList>
    </citation>
    <scope>NUCLEOTIDE SEQUENCE [LARGE SCALE GENOMIC DNA]</scope>
    <source>
        <strain evidence="2 3">ATCC BAA-466</strain>
    </source>
</reference>
<evidence type="ECO:0000313" key="3">
    <source>
        <dbReference type="Proteomes" id="UP000199708"/>
    </source>
</evidence>
<dbReference type="Proteomes" id="UP000199708">
    <property type="component" value="Unassembled WGS sequence"/>
</dbReference>
<organism evidence="2 3">
    <name type="scientific">Facklamia miroungae</name>
    <dbReference type="NCBI Taxonomy" id="120956"/>
    <lineage>
        <taxon>Bacteria</taxon>
        <taxon>Bacillati</taxon>
        <taxon>Bacillota</taxon>
        <taxon>Bacilli</taxon>
        <taxon>Lactobacillales</taxon>
        <taxon>Aerococcaceae</taxon>
        <taxon>Facklamia</taxon>
    </lineage>
</organism>
<keyword evidence="2" id="KW-0808">Transferase</keyword>
<dbReference type="InterPro" id="IPR016181">
    <property type="entry name" value="Acyl_CoA_acyltransferase"/>
</dbReference>
<dbReference type="Gene3D" id="3.40.630.30">
    <property type="match status" value="1"/>
</dbReference>
<accession>A0A1G7RUB5</accession>
<dbReference type="STRING" id="120956.SAMN05421791_103182"/>
<feature type="domain" description="N-acetyltransferase" evidence="1">
    <location>
        <begin position="1"/>
        <end position="79"/>
    </location>
</feature>
<dbReference type="PROSITE" id="PS51186">
    <property type="entry name" value="GNAT"/>
    <property type="match status" value="1"/>
</dbReference>
<dbReference type="SUPFAM" id="SSF55729">
    <property type="entry name" value="Acyl-CoA N-acyltransferases (Nat)"/>
    <property type="match status" value="1"/>
</dbReference>
<evidence type="ECO:0000259" key="1">
    <source>
        <dbReference type="PROSITE" id="PS51186"/>
    </source>
</evidence>
<sequence length="79" mass="9226">MAVKKQYHHKGLGRLLIEAIENETSKKYGLLQVKTVDEGHYPQYDETNVFYQKCGFKKLEVFPDLWNKNNPCLILVKAL</sequence>
<proteinExistence type="predicted"/>
<dbReference type="InterPro" id="IPR000182">
    <property type="entry name" value="GNAT_dom"/>
</dbReference>
<name>A0A1G7RUB5_9LACT</name>
<protein>
    <submittedName>
        <fullName evidence="2">Acetyltransferase (GNAT) domain-containing protein</fullName>
    </submittedName>
</protein>
<dbReference type="Pfam" id="PF13508">
    <property type="entry name" value="Acetyltransf_7"/>
    <property type="match status" value="1"/>
</dbReference>
<dbReference type="EMBL" id="FNCK01000003">
    <property type="protein sequence ID" value="SDG14358.1"/>
    <property type="molecule type" value="Genomic_DNA"/>
</dbReference>
<keyword evidence="3" id="KW-1185">Reference proteome</keyword>
<dbReference type="RefSeq" id="WP_245694811.1">
    <property type="nucleotide sequence ID" value="NZ_FNCK01000003.1"/>
</dbReference>
<gene>
    <name evidence="2" type="ORF">SAMN05421791_103182</name>
</gene>
<dbReference type="CDD" id="cd04301">
    <property type="entry name" value="NAT_SF"/>
    <property type="match status" value="1"/>
</dbReference>
<dbReference type="AlphaFoldDB" id="A0A1G7RUB5"/>
<dbReference type="GO" id="GO:0016747">
    <property type="term" value="F:acyltransferase activity, transferring groups other than amino-acyl groups"/>
    <property type="evidence" value="ECO:0007669"/>
    <property type="project" value="InterPro"/>
</dbReference>